<accession>A0ABT7LKS3</accession>
<reference evidence="1 2" key="1">
    <citation type="submission" date="2023-06" db="EMBL/GenBank/DDBJ databases">
        <title>Pelomonas sp. APW6 16S ribosomal RNA gene genome sequencing and assembly.</title>
        <authorList>
            <person name="Woo H."/>
        </authorList>
    </citation>
    <scope>NUCLEOTIDE SEQUENCE [LARGE SCALE GENOMIC DNA]</scope>
    <source>
        <strain evidence="1 2">APW6</strain>
    </source>
</reference>
<dbReference type="Gene3D" id="2.115.10.20">
    <property type="entry name" value="Glycosyl hydrolase domain, family 43"/>
    <property type="match status" value="2"/>
</dbReference>
<organism evidence="1 2">
    <name type="scientific">Roseateles subflavus</name>
    <dbReference type="NCBI Taxonomy" id="3053353"/>
    <lineage>
        <taxon>Bacteria</taxon>
        <taxon>Pseudomonadati</taxon>
        <taxon>Pseudomonadota</taxon>
        <taxon>Betaproteobacteria</taxon>
        <taxon>Burkholderiales</taxon>
        <taxon>Sphaerotilaceae</taxon>
        <taxon>Roseateles</taxon>
    </lineage>
</organism>
<protein>
    <recommendedName>
        <fullName evidence="3">Glycosylase</fullName>
    </recommendedName>
</protein>
<name>A0ABT7LKS3_9BURK</name>
<evidence type="ECO:0008006" key="3">
    <source>
        <dbReference type="Google" id="ProtNLM"/>
    </source>
</evidence>
<dbReference type="SUPFAM" id="SSF75005">
    <property type="entry name" value="Arabinanase/levansucrase/invertase"/>
    <property type="match status" value="1"/>
</dbReference>
<gene>
    <name evidence="1" type="ORF">QRD43_13185</name>
</gene>
<evidence type="ECO:0000313" key="1">
    <source>
        <dbReference type="EMBL" id="MDL5032862.1"/>
    </source>
</evidence>
<sequence length="320" mass="36692">MFEWIKHGKIFDPRDYPGRWWLHEFAQAPATLILPDVVRVYFSCRPAPDPQGSYVSHTAFVDLDRHDLRKIVRLADEPILPLGTRGTFDEFGVYPVSVIAREDRLYAYYGGWTRCESIPFTVSVGIAQSLDGGVTFERLGPGPLITSDVHEPFVISGPKIRHFNGQWHLWYVAGTKWHRIDGRVEAVYKIRHAVSDDGLAWQRDHRDLLPDVLEADECQASPDVIEWGGRYHMFFCFKHSVNFRDNARGYRIGYAWSEDLVHWHRDDSMAGLNFSEEGWDSESAGYPHVFELDGQLHMLYIGNQFGRHGFGLATARSPSP</sequence>
<dbReference type="Proteomes" id="UP001238603">
    <property type="component" value="Unassembled WGS sequence"/>
</dbReference>
<dbReference type="RefSeq" id="WP_285982931.1">
    <property type="nucleotide sequence ID" value="NZ_JASVDS010000003.1"/>
</dbReference>
<dbReference type="PANTHER" id="PTHR35279">
    <property type="match status" value="1"/>
</dbReference>
<comment type="caution">
    <text evidence="1">The sequence shown here is derived from an EMBL/GenBank/DDBJ whole genome shotgun (WGS) entry which is preliminary data.</text>
</comment>
<dbReference type="InterPro" id="IPR023296">
    <property type="entry name" value="Glyco_hydro_beta-prop_sf"/>
</dbReference>
<proteinExistence type="predicted"/>
<keyword evidence="2" id="KW-1185">Reference proteome</keyword>
<dbReference type="PANTHER" id="PTHR35279:SF1">
    <property type="entry name" value="ARABINANASE_LEVANSUCRASE_INVERTASE"/>
    <property type="match status" value="1"/>
</dbReference>
<evidence type="ECO:0000313" key="2">
    <source>
        <dbReference type="Proteomes" id="UP001238603"/>
    </source>
</evidence>
<dbReference type="EMBL" id="JASVDS010000003">
    <property type="protein sequence ID" value="MDL5032862.1"/>
    <property type="molecule type" value="Genomic_DNA"/>
</dbReference>